<keyword evidence="1" id="KW-0732">Signal</keyword>
<gene>
    <name evidence="3" type="ORF">SAMN05444159_5589</name>
</gene>
<feature type="domain" description="Lipocalin-like" evidence="2">
    <location>
        <begin position="37"/>
        <end position="165"/>
    </location>
</feature>
<evidence type="ECO:0000313" key="3">
    <source>
        <dbReference type="EMBL" id="SHL31364.1"/>
    </source>
</evidence>
<dbReference type="InterPro" id="IPR024311">
    <property type="entry name" value="Lipocalin-like"/>
</dbReference>
<accession>A0A1M6ZLT1</accession>
<feature type="chain" id="PRO_5013178347" evidence="1">
    <location>
        <begin position="31"/>
        <end position="167"/>
    </location>
</feature>
<evidence type="ECO:0000259" key="2">
    <source>
        <dbReference type="Pfam" id="PF13924"/>
    </source>
</evidence>
<name>A0A1M6ZLT1_9BRAD</name>
<evidence type="ECO:0000313" key="4">
    <source>
        <dbReference type="Proteomes" id="UP000189935"/>
    </source>
</evidence>
<dbReference type="OrthoDB" id="8370150at2"/>
<proteinExistence type="predicted"/>
<dbReference type="Pfam" id="PF13924">
    <property type="entry name" value="Lipocalin_5"/>
    <property type="match status" value="1"/>
</dbReference>
<organism evidence="3 4">
    <name type="scientific">Bradyrhizobium lablabi</name>
    <dbReference type="NCBI Taxonomy" id="722472"/>
    <lineage>
        <taxon>Bacteria</taxon>
        <taxon>Pseudomonadati</taxon>
        <taxon>Pseudomonadota</taxon>
        <taxon>Alphaproteobacteria</taxon>
        <taxon>Hyphomicrobiales</taxon>
        <taxon>Nitrobacteraceae</taxon>
        <taxon>Bradyrhizobium</taxon>
    </lineage>
</organism>
<protein>
    <submittedName>
        <fullName evidence="3">Lipocalin-like domain-containing protein</fullName>
    </submittedName>
</protein>
<reference evidence="3 4" key="1">
    <citation type="submission" date="2016-11" db="EMBL/GenBank/DDBJ databases">
        <authorList>
            <person name="Jaros S."/>
            <person name="Januszkiewicz K."/>
            <person name="Wedrychowicz H."/>
        </authorList>
    </citation>
    <scope>NUCLEOTIDE SEQUENCE [LARGE SCALE GENOMIC DNA]</scope>
    <source>
        <strain evidence="3 4">GAS499</strain>
    </source>
</reference>
<evidence type="ECO:0000256" key="1">
    <source>
        <dbReference type="SAM" id="SignalP"/>
    </source>
</evidence>
<dbReference type="Proteomes" id="UP000189935">
    <property type="component" value="Chromosome I"/>
</dbReference>
<dbReference type="EMBL" id="LT670844">
    <property type="protein sequence ID" value="SHL31364.1"/>
    <property type="molecule type" value="Genomic_DNA"/>
</dbReference>
<sequence>MKELLLPHVKSGVVALALAAGIAVSGTGRAANSDALIGNWKLVSWQVVVGNETQNPFGQSPKGYLLLTREGRAMAITTADNRKAGDGVAERAALHKSMLAYSGRYRVEGDDFITTVDISWNEIWNGTEQRRHYRLEGDRLFIESAPAPSILYPGKTDFRRIVWEREK</sequence>
<feature type="signal peptide" evidence="1">
    <location>
        <begin position="1"/>
        <end position="30"/>
    </location>
</feature>
<dbReference type="AlphaFoldDB" id="A0A1M6ZLT1"/>
<dbReference type="RefSeq" id="WP_079542891.1">
    <property type="nucleotide sequence ID" value="NZ_LT670844.1"/>
</dbReference>